<dbReference type="InterPro" id="IPR006634">
    <property type="entry name" value="TLC-dom"/>
</dbReference>
<dbReference type="Proteomes" id="UP000236291">
    <property type="component" value="Unassembled WGS sequence"/>
</dbReference>
<comment type="subcellular location">
    <subcellularLocation>
        <location evidence="1">Membrane</location>
        <topology evidence="1">Multi-pass membrane protein</topology>
    </subcellularLocation>
</comment>
<dbReference type="Pfam" id="PF03798">
    <property type="entry name" value="TRAM_LAG1_CLN8"/>
    <property type="match status" value="1"/>
</dbReference>
<dbReference type="PANTHER" id="PTHR13439">
    <property type="entry name" value="CT120 PROTEIN"/>
    <property type="match status" value="1"/>
</dbReference>
<keyword evidence="4 5" id="KW-0472">Membrane</keyword>
<evidence type="ECO:0000256" key="5">
    <source>
        <dbReference type="PROSITE-ProRule" id="PRU00205"/>
    </source>
</evidence>
<dbReference type="EMBL" id="ASHM01035024">
    <property type="protein sequence ID" value="PNX78929.1"/>
    <property type="molecule type" value="Genomic_DNA"/>
</dbReference>
<dbReference type="PANTHER" id="PTHR13439:SF71">
    <property type="entry name" value="EXPRESSED PROTEIN"/>
    <property type="match status" value="1"/>
</dbReference>
<evidence type="ECO:0000256" key="6">
    <source>
        <dbReference type="SAM" id="Phobius"/>
    </source>
</evidence>
<dbReference type="AlphaFoldDB" id="A0A2K3LKA4"/>
<evidence type="ECO:0000256" key="4">
    <source>
        <dbReference type="ARBA" id="ARBA00023136"/>
    </source>
</evidence>
<reference evidence="8 9" key="1">
    <citation type="journal article" date="2014" name="Am. J. Bot.">
        <title>Genome assembly and annotation for red clover (Trifolium pratense; Fabaceae).</title>
        <authorList>
            <person name="Istvanek J."/>
            <person name="Jaros M."/>
            <person name="Krenek A."/>
            <person name="Repkova J."/>
        </authorList>
    </citation>
    <scope>NUCLEOTIDE SEQUENCE [LARGE SCALE GENOMIC DNA]</scope>
    <source>
        <strain evidence="9">cv. Tatra</strain>
        <tissue evidence="8">Young leaves</tissue>
    </source>
</reference>
<accession>A0A2K3LKA4</accession>
<proteinExistence type="predicted"/>
<protein>
    <submittedName>
        <fullName evidence="8">Transmembrane protein 56-B-like</fullName>
    </submittedName>
</protein>
<evidence type="ECO:0000256" key="1">
    <source>
        <dbReference type="ARBA" id="ARBA00004141"/>
    </source>
</evidence>
<feature type="transmembrane region" description="Helical" evidence="6">
    <location>
        <begin position="79"/>
        <end position="99"/>
    </location>
</feature>
<organism evidence="8 9">
    <name type="scientific">Trifolium pratense</name>
    <name type="common">Red clover</name>
    <dbReference type="NCBI Taxonomy" id="57577"/>
    <lineage>
        <taxon>Eukaryota</taxon>
        <taxon>Viridiplantae</taxon>
        <taxon>Streptophyta</taxon>
        <taxon>Embryophyta</taxon>
        <taxon>Tracheophyta</taxon>
        <taxon>Spermatophyta</taxon>
        <taxon>Magnoliopsida</taxon>
        <taxon>eudicotyledons</taxon>
        <taxon>Gunneridae</taxon>
        <taxon>Pentapetalae</taxon>
        <taxon>rosids</taxon>
        <taxon>fabids</taxon>
        <taxon>Fabales</taxon>
        <taxon>Fabaceae</taxon>
        <taxon>Papilionoideae</taxon>
        <taxon>50 kb inversion clade</taxon>
        <taxon>NPAAA clade</taxon>
        <taxon>Hologalegina</taxon>
        <taxon>IRL clade</taxon>
        <taxon>Trifolieae</taxon>
        <taxon>Trifolium</taxon>
    </lineage>
</organism>
<dbReference type="ExpressionAtlas" id="A0A2K3LKA4">
    <property type="expression patterns" value="baseline"/>
</dbReference>
<sequence>MLSGEGQLYTYMVLISETTTPGVNLRWYLDVAGMKRSKAYLINGVVIFIGWLVARILLFVYMFYHAYLHFDQVQQMHTFGQILVVVVPVVLSVMNLIWFSKIIKGLMKTLAKRQ</sequence>
<dbReference type="GO" id="GO:0005783">
    <property type="term" value="C:endoplasmic reticulum"/>
    <property type="evidence" value="ECO:0007669"/>
    <property type="project" value="TreeGrafter"/>
</dbReference>
<gene>
    <name evidence="8" type="ORF">L195_g034912</name>
</gene>
<dbReference type="PROSITE" id="PS50922">
    <property type="entry name" value="TLC"/>
    <property type="match status" value="1"/>
</dbReference>
<name>A0A2K3LKA4_TRIPR</name>
<dbReference type="InterPro" id="IPR050846">
    <property type="entry name" value="TLCD"/>
</dbReference>
<evidence type="ECO:0000313" key="8">
    <source>
        <dbReference type="EMBL" id="PNX78929.1"/>
    </source>
</evidence>
<evidence type="ECO:0000256" key="2">
    <source>
        <dbReference type="ARBA" id="ARBA00022692"/>
    </source>
</evidence>
<comment type="caution">
    <text evidence="8">The sequence shown here is derived from an EMBL/GenBank/DDBJ whole genome shotgun (WGS) entry which is preliminary data.</text>
</comment>
<reference evidence="8 9" key="2">
    <citation type="journal article" date="2017" name="Front. Plant Sci.">
        <title>Gene Classification and Mining of Molecular Markers Useful in Red Clover (Trifolium pratense) Breeding.</title>
        <authorList>
            <person name="Istvanek J."/>
            <person name="Dluhosova J."/>
            <person name="Dluhos P."/>
            <person name="Patkova L."/>
            <person name="Nedelnik J."/>
            <person name="Repkova J."/>
        </authorList>
    </citation>
    <scope>NUCLEOTIDE SEQUENCE [LARGE SCALE GENOMIC DNA]</scope>
    <source>
        <strain evidence="9">cv. Tatra</strain>
        <tissue evidence="8">Young leaves</tissue>
    </source>
</reference>
<dbReference type="GO" id="GO:0016020">
    <property type="term" value="C:membrane"/>
    <property type="evidence" value="ECO:0007669"/>
    <property type="project" value="UniProtKB-SubCell"/>
</dbReference>
<dbReference type="GO" id="GO:0055088">
    <property type="term" value="P:lipid homeostasis"/>
    <property type="evidence" value="ECO:0007669"/>
    <property type="project" value="TreeGrafter"/>
</dbReference>
<keyword evidence="3 6" id="KW-1133">Transmembrane helix</keyword>
<feature type="transmembrane region" description="Helical" evidence="6">
    <location>
        <begin position="40"/>
        <end position="67"/>
    </location>
</feature>
<evidence type="ECO:0000256" key="3">
    <source>
        <dbReference type="ARBA" id="ARBA00022989"/>
    </source>
</evidence>
<evidence type="ECO:0000259" key="7">
    <source>
        <dbReference type="PROSITE" id="PS50922"/>
    </source>
</evidence>
<evidence type="ECO:0000313" key="9">
    <source>
        <dbReference type="Proteomes" id="UP000236291"/>
    </source>
</evidence>
<feature type="domain" description="TLC" evidence="7">
    <location>
        <begin position="1"/>
        <end position="111"/>
    </location>
</feature>
<keyword evidence="2 5" id="KW-0812">Transmembrane</keyword>
<dbReference type="STRING" id="57577.A0A2K3LKA4"/>